<accession>A0A1X2G547</accession>
<dbReference type="Pfam" id="PF00664">
    <property type="entry name" value="ABC_membrane"/>
    <property type="match status" value="2"/>
</dbReference>
<dbReference type="CDD" id="cd18578">
    <property type="entry name" value="ABC_6TM_Pgp_ABCB1_D2_like"/>
    <property type="match status" value="1"/>
</dbReference>
<keyword evidence="7" id="KW-0067">ATP-binding</keyword>
<evidence type="ECO:0000256" key="9">
    <source>
        <dbReference type="ARBA" id="ARBA00023136"/>
    </source>
</evidence>
<dbReference type="GO" id="GO:0090374">
    <property type="term" value="P:oligopeptide export from mitochondrion"/>
    <property type="evidence" value="ECO:0007669"/>
    <property type="project" value="TreeGrafter"/>
</dbReference>
<comment type="subcellular location">
    <subcellularLocation>
        <location evidence="1">Cell membrane</location>
        <topology evidence="1">Multi-pass membrane protein</topology>
    </subcellularLocation>
</comment>
<dbReference type="GO" id="GO:0005524">
    <property type="term" value="F:ATP binding"/>
    <property type="evidence" value="ECO:0007669"/>
    <property type="project" value="UniProtKB-KW"/>
</dbReference>
<feature type="domain" description="ABC transporter" evidence="13">
    <location>
        <begin position="1004"/>
        <end position="1244"/>
    </location>
</feature>
<keyword evidence="16" id="KW-1185">Reference proteome</keyword>
<comment type="similarity">
    <text evidence="2">Belongs to the ABC transporter superfamily. ABCB family. Multidrug resistance exporter (TC 3.A.1.201) subfamily.</text>
</comment>
<dbReference type="FunFam" id="3.40.50.300:FF:000251">
    <property type="entry name" value="ABC transporter B family member 19"/>
    <property type="match status" value="1"/>
</dbReference>
<feature type="transmembrane region" description="Helical" evidence="12">
    <location>
        <begin position="24"/>
        <end position="52"/>
    </location>
</feature>
<dbReference type="PROSITE" id="PS51257">
    <property type="entry name" value="PROKAR_LIPOPROTEIN"/>
    <property type="match status" value="1"/>
</dbReference>
<keyword evidence="4 12" id="KW-0812">Transmembrane</keyword>
<evidence type="ECO:0000256" key="5">
    <source>
        <dbReference type="ARBA" id="ARBA00022737"/>
    </source>
</evidence>
<feature type="transmembrane region" description="Helical" evidence="12">
    <location>
        <begin position="174"/>
        <end position="194"/>
    </location>
</feature>
<feature type="transmembrane region" description="Helical" evidence="12">
    <location>
        <begin position="678"/>
        <end position="702"/>
    </location>
</feature>
<dbReference type="InterPro" id="IPR027417">
    <property type="entry name" value="P-loop_NTPase"/>
</dbReference>
<feature type="transmembrane region" description="Helical" evidence="12">
    <location>
        <begin position="809"/>
        <end position="839"/>
    </location>
</feature>
<keyword evidence="10" id="KW-0325">Glycoprotein</keyword>
<dbReference type="CDD" id="cd18577">
    <property type="entry name" value="ABC_6TM_Pgp_ABCB1_D1_like"/>
    <property type="match status" value="1"/>
</dbReference>
<dbReference type="PANTHER" id="PTHR43394">
    <property type="entry name" value="ATP-DEPENDENT PERMEASE MDL1, MITOCHONDRIAL"/>
    <property type="match status" value="1"/>
</dbReference>
<evidence type="ECO:0000256" key="6">
    <source>
        <dbReference type="ARBA" id="ARBA00022741"/>
    </source>
</evidence>
<evidence type="ECO:0000256" key="12">
    <source>
        <dbReference type="SAM" id="Phobius"/>
    </source>
</evidence>
<reference evidence="15 16" key="1">
    <citation type="submission" date="2016-07" db="EMBL/GenBank/DDBJ databases">
        <title>Pervasive Adenine N6-methylation of Active Genes in Fungi.</title>
        <authorList>
            <consortium name="DOE Joint Genome Institute"/>
            <person name="Mondo S.J."/>
            <person name="Dannebaum R.O."/>
            <person name="Kuo R.C."/>
            <person name="Labutti K."/>
            <person name="Haridas S."/>
            <person name="Kuo A."/>
            <person name="Salamov A."/>
            <person name="Ahrendt S.R."/>
            <person name="Lipzen A."/>
            <person name="Sullivan W."/>
            <person name="Andreopoulos W.B."/>
            <person name="Clum A."/>
            <person name="Lindquist E."/>
            <person name="Daum C."/>
            <person name="Ramamoorthy G.K."/>
            <person name="Gryganskyi A."/>
            <person name="Culley D."/>
            <person name="Magnuson J.K."/>
            <person name="James T.Y."/>
            <person name="O'Malley M.A."/>
            <person name="Stajich J.E."/>
            <person name="Spatafora J.W."/>
            <person name="Visel A."/>
            <person name="Grigoriev I.V."/>
        </authorList>
    </citation>
    <scope>NUCLEOTIDE SEQUENCE [LARGE SCALE GENOMIC DNA]</scope>
    <source>
        <strain evidence="15 16">NRRL 3301</strain>
    </source>
</reference>
<dbReference type="PANTHER" id="PTHR43394:SF27">
    <property type="entry name" value="ATP-DEPENDENT TRANSLOCASE ABCB1-LIKE"/>
    <property type="match status" value="1"/>
</dbReference>
<organism evidence="15 16">
    <name type="scientific">Hesseltinella vesiculosa</name>
    <dbReference type="NCBI Taxonomy" id="101127"/>
    <lineage>
        <taxon>Eukaryota</taxon>
        <taxon>Fungi</taxon>
        <taxon>Fungi incertae sedis</taxon>
        <taxon>Mucoromycota</taxon>
        <taxon>Mucoromycotina</taxon>
        <taxon>Mucoromycetes</taxon>
        <taxon>Mucorales</taxon>
        <taxon>Cunninghamellaceae</taxon>
        <taxon>Hesseltinella</taxon>
    </lineage>
</organism>
<dbReference type="Gene3D" id="3.40.50.300">
    <property type="entry name" value="P-loop containing nucleotide triphosphate hydrolases"/>
    <property type="match status" value="2"/>
</dbReference>
<evidence type="ECO:0000256" key="2">
    <source>
        <dbReference type="ARBA" id="ARBA00007577"/>
    </source>
</evidence>
<comment type="caution">
    <text evidence="15">The sequence shown here is derived from an EMBL/GenBank/DDBJ whole genome shotgun (WGS) entry which is preliminary data.</text>
</comment>
<keyword evidence="6" id="KW-0547">Nucleotide-binding</keyword>
<proteinExistence type="inferred from homology"/>
<dbReference type="InterPro" id="IPR011527">
    <property type="entry name" value="ABC1_TM_dom"/>
</dbReference>
<dbReference type="FunFam" id="3.40.50.300:FF:000066">
    <property type="entry name" value="ABC transporter B family member 1"/>
    <property type="match status" value="1"/>
</dbReference>
<dbReference type="PROSITE" id="PS50929">
    <property type="entry name" value="ABC_TM1F"/>
    <property type="match status" value="2"/>
</dbReference>
<evidence type="ECO:0000256" key="11">
    <source>
        <dbReference type="SAM" id="MobiDB-lite"/>
    </source>
</evidence>
<evidence type="ECO:0000256" key="10">
    <source>
        <dbReference type="ARBA" id="ARBA00023180"/>
    </source>
</evidence>
<protein>
    <submittedName>
        <fullName evidence="15">p-glyco protein</fullName>
    </submittedName>
</protein>
<feature type="domain" description="ABC transmembrane type-1" evidence="14">
    <location>
        <begin position="681"/>
        <end position="970"/>
    </location>
</feature>
<dbReference type="Proteomes" id="UP000242146">
    <property type="component" value="Unassembled WGS sequence"/>
</dbReference>
<dbReference type="InterPro" id="IPR036640">
    <property type="entry name" value="ABC1_TM_sf"/>
</dbReference>
<keyword evidence="3" id="KW-0813">Transport</keyword>
<dbReference type="GO" id="GO:0005743">
    <property type="term" value="C:mitochondrial inner membrane"/>
    <property type="evidence" value="ECO:0007669"/>
    <property type="project" value="TreeGrafter"/>
</dbReference>
<name>A0A1X2G547_9FUNG</name>
<keyword evidence="9 12" id="KW-0472">Membrane</keyword>
<feature type="transmembrane region" description="Helical" evidence="12">
    <location>
        <begin position="286"/>
        <end position="307"/>
    </location>
</feature>
<feature type="domain" description="ABC transporter" evidence="13">
    <location>
        <begin position="350"/>
        <end position="587"/>
    </location>
</feature>
<evidence type="ECO:0000256" key="1">
    <source>
        <dbReference type="ARBA" id="ARBA00004651"/>
    </source>
</evidence>
<dbReference type="OrthoDB" id="6500128at2759"/>
<dbReference type="AlphaFoldDB" id="A0A1X2G547"/>
<evidence type="ECO:0000256" key="7">
    <source>
        <dbReference type="ARBA" id="ARBA00022840"/>
    </source>
</evidence>
<dbReference type="CDD" id="cd03249">
    <property type="entry name" value="ABC_MTABC3_MDL1_MDL2"/>
    <property type="match status" value="2"/>
</dbReference>
<dbReference type="Pfam" id="PF00005">
    <property type="entry name" value="ABC_tran"/>
    <property type="match status" value="2"/>
</dbReference>
<evidence type="ECO:0000259" key="13">
    <source>
        <dbReference type="PROSITE" id="PS50893"/>
    </source>
</evidence>
<dbReference type="GO" id="GO:0015421">
    <property type="term" value="F:ABC-type oligopeptide transporter activity"/>
    <property type="evidence" value="ECO:0007669"/>
    <property type="project" value="TreeGrafter"/>
</dbReference>
<gene>
    <name evidence="15" type="ORF">DM01DRAFT_332539</name>
</gene>
<evidence type="ECO:0000256" key="3">
    <source>
        <dbReference type="ARBA" id="ARBA00022448"/>
    </source>
</evidence>
<feature type="region of interest" description="Disordered" evidence="11">
    <location>
        <begin position="592"/>
        <end position="616"/>
    </location>
</feature>
<keyword evidence="8 12" id="KW-1133">Transmembrane helix</keyword>
<feature type="transmembrane region" description="Helical" evidence="12">
    <location>
        <begin position="148"/>
        <end position="168"/>
    </location>
</feature>
<feature type="domain" description="ABC transmembrane type-1" evidence="14">
    <location>
        <begin position="29"/>
        <end position="315"/>
    </location>
</feature>
<dbReference type="STRING" id="101127.A0A1X2G547"/>
<evidence type="ECO:0000256" key="8">
    <source>
        <dbReference type="ARBA" id="ARBA00022989"/>
    </source>
</evidence>
<dbReference type="GO" id="GO:0016887">
    <property type="term" value="F:ATP hydrolysis activity"/>
    <property type="evidence" value="ECO:0007669"/>
    <property type="project" value="InterPro"/>
</dbReference>
<evidence type="ECO:0000256" key="4">
    <source>
        <dbReference type="ARBA" id="ARBA00022692"/>
    </source>
</evidence>
<dbReference type="SMART" id="SM00382">
    <property type="entry name" value="AAA"/>
    <property type="match status" value="2"/>
</dbReference>
<feature type="transmembrane region" description="Helical" evidence="12">
    <location>
        <begin position="72"/>
        <end position="96"/>
    </location>
</feature>
<dbReference type="InterPro" id="IPR003593">
    <property type="entry name" value="AAA+_ATPase"/>
</dbReference>
<dbReference type="InterPro" id="IPR039421">
    <property type="entry name" value="Type_1_exporter"/>
</dbReference>
<dbReference type="InterPro" id="IPR003439">
    <property type="entry name" value="ABC_transporter-like_ATP-bd"/>
</dbReference>
<feature type="compositionally biased region" description="Polar residues" evidence="11">
    <location>
        <begin position="605"/>
        <end position="616"/>
    </location>
</feature>
<dbReference type="InterPro" id="IPR017871">
    <property type="entry name" value="ABC_transporter-like_CS"/>
</dbReference>
<dbReference type="GO" id="GO:0005886">
    <property type="term" value="C:plasma membrane"/>
    <property type="evidence" value="ECO:0007669"/>
    <property type="project" value="UniProtKB-SubCell"/>
</dbReference>
<dbReference type="Gene3D" id="1.20.1560.10">
    <property type="entry name" value="ABC transporter type 1, transmembrane domain"/>
    <property type="match status" value="1"/>
</dbReference>
<dbReference type="SUPFAM" id="SSF52540">
    <property type="entry name" value="P-loop containing nucleoside triphosphate hydrolases"/>
    <property type="match status" value="2"/>
</dbReference>
<dbReference type="SUPFAM" id="SSF90123">
    <property type="entry name" value="ABC transporter transmembrane region"/>
    <property type="match status" value="2"/>
</dbReference>
<evidence type="ECO:0000313" key="16">
    <source>
        <dbReference type="Proteomes" id="UP000242146"/>
    </source>
</evidence>
<evidence type="ECO:0000313" key="15">
    <source>
        <dbReference type="EMBL" id="ORX45308.1"/>
    </source>
</evidence>
<sequence>MEKKKKKKTIPPHKLFRFATATDWLLITVAILASCASGAVLPVSAIVFGQYLRTVATSLENINTMLDNVLPLIYVMAYMGMGLFISGYLAQTCWIISGESQTRRIRFKYLHSVLRQDIAWFDKAEQGSLTTRLTSDMQLIQDGISEKLGLVIVCFAQLLTGFITALVVNWKLALVTLAATPMTIVAAVIMGVYVSKYTQQSQDAYAFAGAIAEQAFSGIRTVFAFNMQSSFLQRYNDRLVAARNNGYKRGLAFGVGIGVQIMFFFGVYGLAFWYGSRLVFDGSLDGPTIVVVLECIMIGSSGIMTVASHLNAVINACAAATSVFAVIDRVPEIDPDANKDVTIKQLQGDIEFKHVEFQYPSRPDLTIFKDFGLSIRHGQTVALVGASGSGKSTTAQLLQRFYDVTKGQILLDGQDIQSLHLGWLREQIGVVSQEPVLFNLSIRQNILLGSTTPVTEQQIIDTCKIANCHEFISALSHGYDTIVGENATMLSGGQKQRIAIARAILKNPAILLLDEATSALDTRSERIVQAALDAASVNRTTIVIAHRLSTIQNADKIVVMQQGDIVEQGTHAELLALNGAYKSLVDKQQIGEQGSATDVKRSDQVESNPSQTTVDNPCSLTNDEKFNVDMEKKAAQLNDAALTGYDLERQRQKEEAKTLGTERAPLMRLFKECKDEKWLLLAGFFGAALYGVPYAIFGYFFGQAVVQLTIDVNPNIGPFEGVNLYAFLYLIVGIIILLVSILKYTCFEIAGEKYTKKLRYKLFNAYLKQEVAYYDEPQHSTGALTAKLATDCKLINDMITKALGEIIQILALAVVGMTMAFYFCWQLGLVALCMSPFILAGGYVDSTLEYGFSNDTKDAYANAGEIASEAIRGIRTVASLNQQAYFEAQFRQATEQSHKLTLRKACLTSIGYAVYQSNYVFNEAVCLYAGTHFVINGWTTFNDFFNALMIMALAFSGLGTSIPQLKTFARSKVAAISIFNILDRKPRIDPDLEGVEPKGLSGQVDFTDVAFHYPSRPDIPIFRGNFDLHCLPGKTVALVGHSGNGKSTVISMLERWYDPQAGKVAVDGYKVETMTLGYLRSQMALVGQEPVLFDLSIKENIMLGSDTDLDLDDIKLACQQANIYNFVESLADGFDTLVGERGSQLSGGQKQRIAIARALVRKPKILLLDEATSALDSESEKLVQEALDQVIENGDRTTITIAHRLSTIKNADLICVIDGGKIQEQGTHAELLAFGGLYAELVRQQMLEIA</sequence>
<dbReference type="PROSITE" id="PS50893">
    <property type="entry name" value="ABC_TRANSPORTER_2"/>
    <property type="match status" value="2"/>
</dbReference>
<dbReference type="EMBL" id="MCGT01000043">
    <property type="protein sequence ID" value="ORX45308.1"/>
    <property type="molecule type" value="Genomic_DNA"/>
</dbReference>
<dbReference type="PROSITE" id="PS00211">
    <property type="entry name" value="ABC_TRANSPORTER_1"/>
    <property type="match status" value="2"/>
</dbReference>
<evidence type="ECO:0000259" key="14">
    <source>
        <dbReference type="PROSITE" id="PS50929"/>
    </source>
</evidence>
<keyword evidence="5" id="KW-0677">Repeat</keyword>
<feature type="transmembrane region" description="Helical" evidence="12">
    <location>
        <begin position="251"/>
        <end position="274"/>
    </location>
</feature>
<feature type="transmembrane region" description="Helical" evidence="12">
    <location>
        <begin position="722"/>
        <end position="747"/>
    </location>
</feature>